<evidence type="ECO:0000313" key="13">
    <source>
        <dbReference type="Proteomes" id="UP000245207"/>
    </source>
</evidence>
<comment type="cofactor">
    <cofactor evidence="1 8 10">
        <name>pyridoxal 5'-phosphate</name>
        <dbReference type="ChEBI" id="CHEBI:597326"/>
    </cofactor>
</comment>
<dbReference type="FunFam" id="3.40.50.1100:FF:000130">
    <property type="entry name" value="Cysteine synthase"/>
    <property type="match status" value="1"/>
</dbReference>
<dbReference type="EC" id="2.5.1.47" evidence="10"/>
<accession>A0A2U1PIX1</accession>
<evidence type="ECO:0000313" key="12">
    <source>
        <dbReference type="EMBL" id="PWA85627.1"/>
    </source>
</evidence>
<dbReference type="FunFam" id="3.40.50.1100:FF:000006">
    <property type="entry name" value="Cysteine synthase"/>
    <property type="match status" value="1"/>
</dbReference>
<feature type="binding site" evidence="8">
    <location>
        <position position="342"/>
    </location>
    <ligand>
        <name>pyridoxal 5'-phosphate</name>
        <dbReference type="ChEBI" id="CHEBI:597326"/>
    </ligand>
</feature>
<evidence type="ECO:0000256" key="8">
    <source>
        <dbReference type="PIRSR" id="PIRSR605856-50"/>
    </source>
</evidence>
<dbReference type="InterPro" id="IPR001926">
    <property type="entry name" value="TrpB-like_PALP"/>
</dbReference>
<dbReference type="SUPFAM" id="SSF53686">
    <property type="entry name" value="Tryptophan synthase beta subunit-like PLP-dependent enzymes"/>
    <property type="match status" value="1"/>
</dbReference>
<comment type="caution">
    <text evidence="12">The sequence shown here is derived from an EMBL/GenBank/DDBJ whole genome shotgun (WGS) entry which is preliminary data.</text>
</comment>
<comment type="subunit">
    <text evidence="3">Homodimer.</text>
</comment>
<evidence type="ECO:0000256" key="5">
    <source>
        <dbReference type="ARBA" id="ARBA00022679"/>
    </source>
</evidence>
<dbReference type="InterPro" id="IPR036052">
    <property type="entry name" value="TrpB-like_PALP_sf"/>
</dbReference>
<feature type="modified residue" description="N6-(pyridoxal phosphate)lysine" evidence="9">
    <location>
        <position position="119"/>
    </location>
</feature>
<comment type="catalytic activity">
    <reaction evidence="10">
        <text>O-acetyl-L-serine + hydrogen sulfide = L-cysteine + acetate</text>
        <dbReference type="Rhea" id="RHEA:14829"/>
        <dbReference type="ChEBI" id="CHEBI:29919"/>
        <dbReference type="ChEBI" id="CHEBI:30089"/>
        <dbReference type="ChEBI" id="CHEBI:35235"/>
        <dbReference type="ChEBI" id="CHEBI:58340"/>
        <dbReference type="EC" id="2.5.1.47"/>
    </reaction>
</comment>
<feature type="domain" description="Tryptophan synthase beta chain-like PALP" evidence="11">
    <location>
        <begin position="82"/>
        <end position="369"/>
    </location>
</feature>
<comment type="similarity">
    <text evidence="2 10">Belongs to the cysteine synthase/cystathionine beta-synthase family.</text>
</comment>
<dbReference type="CDD" id="cd01561">
    <property type="entry name" value="CBS_like"/>
    <property type="match status" value="1"/>
</dbReference>
<evidence type="ECO:0000256" key="6">
    <source>
        <dbReference type="ARBA" id="ARBA00022898"/>
    </source>
</evidence>
<dbReference type="PROSITE" id="PS00901">
    <property type="entry name" value="CYS_SYNTHASE"/>
    <property type="match status" value="1"/>
</dbReference>
<evidence type="ECO:0000256" key="3">
    <source>
        <dbReference type="ARBA" id="ARBA00011738"/>
    </source>
</evidence>
<dbReference type="NCBIfam" id="TIGR01136">
    <property type="entry name" value="cysKM"/>
    <property type="match status" value="1"/>
</dbReference>
<dbReference type="STRING" id="35608.A0A2U1PIX1"/>
<protein>
    <recommendedName>
        <fullName evidence="10">Cysteine synthase</fullName>
        <ecNumber evidence="10">2.5.1.47</ecNumber>
    </recommendedName>
</protein>
<dbReference type="GO" id="GO:0006535">
    <property type="term" value="P:cysteine biosynthetic process from serine"/>
    <property type="evidence" value="ECO:0007669"/>
    <property type="project" value="UniProtKB-UniRule"/>
</dbReference>
<evidence type="ECO:0000256" key="1">
    <source>
        <dbReference type="ARBA" id="ARBA00001933"/>
    </source>
</evidence>
<sequence length="395" mass="41963">MMMSSGSLIQKHLLLPLCKSTPGSYQQLATINKKPSLSSFNNNYHKKPMKMVVCKAVSTKKQSQPEQVNADEEDGLNIADDVTQLIGKTPMVYLNKIAKGSVANIAAKLEIMEPCCSVKDRIGNSMIADAEDKGLITPGKSILVEPTSGNTGIGLAFIAASKGYKLILTMPASMSLERRVLLKAFGADLVLTDSSKGMKGAVQKAEEIVNSTPNSYMLQQFDNPANPKVHYETTGPEIWEDTNGKVDIFVAGIGTGGTISGVGRFLKNQNPDVKVIGVEPTESNILSGGKPGPHKIQGIGAGFVPGNLHQDVMDEVIEISSDEAVETAKQLALQEGLLVGISSGAAAAAAIKVGKRPENAGKLIAVVFPSFGERYLSTILFQSIREECETMQAAS</sequence>
<dbReference type="NCBIfam" id="TIGR01139">
    <property type="entry name" value="cysK"/>
    <property type="match status" value="1"/>
</dbReference>
<dbReference type="Pfam" id="PF00291">
    <property type="entry name" value="PALP"/>
    <property type="match status" value="1"/>
</dbReference>
<evidence type="ECO:0000256" key="7">
    <source>
        <dbReference type="ARBA" id="ARBA00023192"/>
    </source>
</evidence>
<name>A0A2U1PIX1_ARTAN</name>
<dbReference type="EMBL" id="PKPP01001103">
    <property type="protein sequence ID" value="PWA85627.1"/>
    <property type="molecule type" value="Genomic_DNA"/>
</dbReference>
<dbReference type="InterPro" id="IPR050214">
    <property type="entry name" value="Cys_Synth/Cystath_Beta-Synth"/>
</dbReference>
<keyword evidence="4 10" id="KW-0028">Amino-acid biosynthesis</keyword>
<dbReference type="Gene3D" id="3.40.50.1100">
    <property type="match status" value="2"/>
</dbReference>
<reference evidence="12 13" key="1">
    <citation type="journal article" date="2018" name="Mol. Plant">
        <title>The genome of Artemisia annua provides insight into the evolution of Asteraceae family and artemisinin biosynthesis.</title>
        <authorList>
            <person name="Shen Q."/>
            <person name="Zhang L."/>
            <person name="Liao Z."/>
            <person name="Wang S."/>
            <person name="Yan T."/>
            <person name="Shi P."/>
            <person name="Liu M."/>
            <person name="Fu X."/>
            <person name="Pan Q."/>
            <person name="Wang Y."/>
            <person name="Lv Z."/>
            <person name="Lu X."/>
            <person name="Zhang F."/>
            <person name="Jiang W."/>
            <person name="Ma Y."/>
            <person name="Chen M."/>
            <person name="Hao X."/>
            <person name="Li L."/>
            <person name="Tang Y."/>
            <person name="Lv G."/>
            <person name="Zhou Y."/>
            <person name="Sun X."/>
            <person name="Brodelius P.E."/>
            <person name="Rose J.K.C."/>
            <person name="Tang K."/>
        </authorList>
    </citation>
    <scope>NUCLEOTIDE SEQUENCE [LARGE SCALE GENOMIC DNA]</scope>
    <source>
        <strain evidence="13">cv. Huhao1</strain>
        <tissue evidence="12">Leaf</tissue>
    </source>
</reference>
<proteinExistence type="inferred from homology"/>
<keyword evidence="6 8" id="KW-0663">Pyridoxal phosphate</keyword>
<keyword evidence="13" id="KW-1185">Reference proteome</keyword>
<evidence type="ECO:0000256" key="10">
    <source>
        <dbReference type="RuleBase" id="RU003985"/>
    </source>
</evidence>
<evidence type="ECO:0000259" key="11">
    <source>
        <dbReference type="Pfam" id="PF00291"/>
    </source>
</evidence>
<evidence type="ECO:0000256" key="9">
    <source>
        <dbReference type="PIRSR" id="PIRSR605856-51"/>
    </source>
</evidence>
<dbReference type="PANTHER" id="PTHR10314">
    <property type="entry name" value="CYSTATHIONINE BETA-SYNTHASE"/>
    <property type="match status" value="1"/>
</dbReference>
<dbReference type="InterPro" id="IPR005859">
    <property type="entry name" value="CysK"/>
</dbReference>
<evidence type="ECO:0000256" key="4">
    <source>
        <dbReference type="ARBA" id="ARBA00022605"/>
    </source>
</evidence>
<feature type="binding site" evidence="8">
    <location>
        <begin position="254"/>
        <end position="258"/>
    </location>
    <ligand>
        <name>pyridoxal 5'-phosphate</name>
        <dbReference type="ChEBI" id="CHEBI:597326"/>
    </ligand>
</feature>
<gene>
    <name evidence="12" type="ORF">CTI12_AA146820</name>
</gene>
<keyword evidence="7 10" id="KW-0198">Cysteine biosynthesis</keyword>
<dbReference type="Proteomes" id="UP000245207">
    <property type="component" value="Unassembled WGS sequence"/>
</dbReference>
<feature type="binding site" evidence="8">
    <location>
        <position position="150"/>
    </location>
    <ligand>
        <name>pyridoxal 5'-phosphate</name>
        <dbReference type="ChEBI" id="CHEBI:597326"/>
    </ligand>
</feature>
<evidence type="ECO:0000256" key="2">
    <source>
        <dbReference type="ARBA" id="ARBA00007103"/>
    </source>
</evidence>
<dbReference type="InterPro" id="IPR001216">
    <property type="entry name" value="P-phosphate_BS"/>
</dbReference>
<dbReference type="AlphaFoldDB" id="A0A2U1PIX1"/>
<organism evidence="12 13">
    <name type="scientific">Artemisia annua</name>
    <name type="common">Sweet wormwood</name>
    <dbReference type="NCBI Taxonomy" id="35608"/>
    <lineage>
        <taxon>Eukaryota</taxon>
        <taxon>Viridiplantae</taxon>
        <taxon>Streptophyta</taxon>
        <taxon>Embryophyta</taxon>
        <taxon>Tracheophyta</taxon>
        <taxon>Spermatophyta</taxon>
        <taxon>Magnoliopsida</taxon>
        <taxon>eudicotyledons</taxon>
        <taxon>Gunneridae</taxon>
        <taxon>Pentapetalae</taxon>
        <taxon>asterids</taxon>
        <taxon>campanulids</taxon>
        <taxon>Asterales</taxon>
        <taxon>Asteraceae</taxon>
        <taxon>Asteroideae</taxon>
        <taxon>Anthemideae</taxon>
        <taxon>Artemisiinae</taxon>
        <taxon>Artemisia</taxon>
    </lineage>
</organism>
<dbReference type="OrthoDB" id="10259545at2759"/>
<dbReference type="GO" id="GO:0004124">
    <property type="term" value="F:cysteine synthase activity"/>
    <property type="evidence" value="ECO:0007669"/>
    <property type="project" value="UniProtKB-UniRule"/>
</dbReference>
<keyword evidence="5 10" id="KW-0808">Transferase</keyword>
<dbReference type="InterPro" id="IPR005856">
    <property type="entry name" value="Cys_synth"/>
</dbReference>